<dbReference type="PANTHER" id="PTHR21357">
    <property type="entry name" value="FAM172 FAMILY PROTEIN HOMOLOG CG10038"/>
    <property type="match status" value="1"/>
</dbReference>
<dbReference type="Proteomes" id="UP000664521">
    <property type="component" value="Unassembled WGS sequence"/>
</dbReference>
<sequence>MFRRLSNSLPKDPEFPADLGKLGYFHNSSDQIRSIARPDQEFNFFISKNERVCEKQREAFNDCIRADLSTRFTTLNLQTTHLPSGPSSPNIPILHSAHLPAAKRLILYFGESNQDLGIFAYRTIGQISNAAGSCIDFVSAIHTAPEGGAPAPAVLIANCGQLIWYRRGGRAVTQQTWSALPRKTGVSLPYKLNPEKNYVKGHRTVGEHVESVFEWVRKEAREGVRIDVVSVGDSLAEVSKYLETHWGEWKAKVDAVAIGSGHAWLGPDRSEWSDEFADFWARRARAYLLSHNEPLDTPLTGRNEFGCNCYASGEPTYVERTMPMAYKSMLTSFVCLRDRFFEMAANIPGYEEVEEPELPGDEKQDVVHELTIDSPGVSSAA</sequence>
<accession>A0A8H3IJY5</accession>
<dbReference type="PANTHER" id="PTHR21357:SF4">
    <property type="entry name" value="FAM172 FAMILY PROTEIN HOMOLOG CG10038"/>
    <property type="match status" value="1"/>
</dbReference>
<reference evidence="2" key="1">
    <citation type="submission" date="2021-03" db="EMBL/GenBank/DDBJ databases">
        <authorList>
            <person name="Tagirdzhanova G."/>
        </authorList>
    </citation>
    <scope>NUCLEOTIDE SEQUENCE</scope>
</reference>
<comment type="caution">
    <text evidence="2">The sequence shown here is derived from an EMBL/GenBank/DDBJ whole genome shotgun (WGS) entry which is preliminary data.</text>
</comment>
<organism evidence="2 3">
    <name type="scientific">Heterodermia speciosa</name>
    <dbReference type="NCBI Taxonomy" id="116794"/>
    <lineage>
        <taxon>Eukaryota</taxon>
        <taxon>Fungi</taxon>
        <taxon>Dikarya</taxon>
        <taxon>Ascomycota</taxon>
        <taxon>Pezizomycotina</taxon>
        <taxon>Lecanoromycetes</taxon>
        <taxon>OSLEUM clade</taxon>
        <taxon>Lecanoromycetidae</taxon>
        <taxon>Caliciales</taxon>
        <taxon>Physciaceae</taxon>
        <taxon>Heterodermia</taxon>
    </lineage>
</organism>
<evidence type="ECO:0000259" key="1">
    <source>
        <dbReference type="Pfam" id="PF22749"/>
    </source>
</evidence>
<dbReference type="GO" id="GO:0035197">
    <property type="term" value="F:siRNA binding"/>
    <property type="evidence" value="ECO:0007669"/>
    <property type="project" value="TreeGrafter"/>
</dbReference>
<keyword evidence="3" id="KW-1185">Reference proteome</keyword>
<evidence type="ECO:0000313" key="3">
    <source>
        <dbReference type="Proteomes" id="UP000664521"/>
    </source>
</evidence>
<dbReference type="Pfam" id="PF22749">
    <property type="entry name" value="Arb2"/>
    <property type="match status" value="1"/>
</dbReference>
<name>A0A8H3IJY5_9LECA</name>
<dbReference type="OrthoDB" id="421951at2759"/>
<proteinExistence type="predicted"/>
<dbReference type="AlphaFoldDB" id="A0A8H3IJY5"/>
<protein>
    <recommendedName>
        <fullName evidence="1">Arb2 domain-containing protein</fullName>
    </recommendedName>
</protein>
<dbReference type="InterPro" id="IPR053858">
    <property type="entry name" value="Arb2_dom"/>
</dbReference>
<gene>
    <name evidence="2" type="ORF">HETSPECPRED_007717</name>
</gene>
<dbReference type="InterPro" id="IPR048263">
    <property type="entry name" value="Arb2"/>
</dbReference>
<feature type="domain" description="Arb2" evidence="1">
    <location>
        <begin position="15"/>
        <end position="292"/>
    </location>
</feature>
<evidence type="ECO:0000313" key="2">
    <source>
        <dbReference type="EMBL" id="CAF9930817.1"/>
    </source>
</evidence>
<dbReference type="EMBL" id="CAJPDS010000057">
    <property type="protein sequence ID" value="CAF9930817.1"/>
    <property type="molecule type" value="Genomic_DNA"/>
</dbReference>
<dbReference type="GO" id="GO:0031048">
    <property type="term" value="P:regulatory ncRNA-mediated heterochromatin formation"/>
    <property type="evidence" value="ECO:0007669"/>
    <property type="project" value="TreeGrafter"/>
</dbReference>
<dbReference type="GO" id="GO:0005634">
    <property type="term" value="C:nucleus"/>
    <property type="evidence" value="ECO:0007669"/>
    <property type="project" value="TreeGrafter"/>
</dbReference>